<dbReference type="EMBL" id="CP000724">
    <property type="protein sequence ID" value="ABR50769.1"/>
    <property type="molecule type" value="Genomic_DNA"/>
</dbReference>
<organism evidence="1 2">
    <name type="scientific">Alkaliphilus metalliredigens (strain QYMF)</name>
    <dbReference type="NCBI Taxonomy" id="293826"/>
    <lineage>
        <taxon>Bacteria</taxon>
        <taxon>Bacillati</taxon>
        <taxon>Bacillota</taxon>
        <taxon>Clostridia</taxon>
        <taxon>Peptostreptococcales</taxon>
        <taxon>Natronincolaceae</taxon>
        <taxon>Alkaliphilus</taxon>
    </lineage>
</organism>
<name>A6TX51_ALKMQ</name>
<dbReference type="RefSeq" id="WP_012065654.1">
    <property type="nucleotide sequence ID" value="NC_009633.1"/>
</dbReference>
<dbReference type="Pfam" id="PF03746">
    <property type="entry name" value="LamB_YcsF"/>
    <property type="match status" value="1"/>
</dbReference>
<proteinExistence type="predicted"/>
<dbReference type="AlphaFoldDB" id="A6TX51"/>
<dbReference type="Gene3D" id="3.20.20.370">
    <property type="entry name" value="Glycoside hydrolase/deacetylase"/>
    <property type="match status" value="1"/>
</dbReference>
<protein>
    <submittedName>
        <fullName evidence="1">Uncharacterized protein</fullName>
    </submittedName>
</protein>
<dbReference type="Proteomes" id="UP000001572">
    <property type="component" value="Chromosome"/>
</dbReference>
<dbReference type="GO" id="GO:0005975">
    <property type="term" value="P:carbohydrate metabolic process"/>
    <property type="evidence" value="ECO:0007669"/>
    <property type="project" value="InterPro"/>
</dbReference>
<dbReference type="SUPFAM" id="SSF88713">
    <property type="entry name" value="Glycoside hydrolase/deacetylase"/>
    <property type="match status" value="1"/>
</dbReference>
<evidence type="ECO:0000313" key="2">
    <source>
        <dbReference type="Proteomes" id="UP000001572"/>
    </source>
</evidence>
<accession>A6TX51</accession>
<sequence length="52" mass="6012">MQASLEEAKAYMIYQIGVLQGFVQAQGGRLQYVKPCYLHKRGKLHFKKVSIR</sequence>
<dbReference type="HOGENOM" id="CLU_3076048_0_0_9"/>
<gene>
    <name evidence="1" type="ordered locus">Amet_4701</name>
</gene>
<dbReference type="KEGG" id="amt:Amet_4701"/>
<dbReference type="eggNOG" id="COG1540">
    <property type="taxonomic scope" value="Bacteria"/>
</dbReference>
<dbReference type="InterPro" id="IPR011330">
    <property type="entry name" value="Glyco_hydro/deAcase_b/a-brl"/>
</dbReference>
<reference evidence="2" key="1">
    <citation type="journal article" date="2016" name="Genome Announc.">
        <title>Complete genome sequence of Alkaliphilus metalliredigens strain QYMF, an alkaliphilic and metal-reducing bacterium isolated from borax-contaminated leachate ponds.</title>
        <authorList>
            <person name="Hwang C."/>
            <person name="Copeland A."/>
            <person name="Lucas S."/>
            <person name="Lapidus A."/>
            <person name="Barry K."/>
            <person name="Detter J.C."/>
            <person name="Glavina Del Rio T."/>
            <person name="Hammon N."/>
            <person name="Israni S."/>
            <person name="Dalin E."/>
            <person name="Tice H."/>
            <person name="Pitluck S."/>
            <person name="Chertkov O."/>
            <person name="Brettin T."/>
            <person name="Bruce D."/>
            <person name="Han C."/>
            <person name="Schmutz J."/>
            <person name="Larimer F."/>
            <person name="Land M.L."/>
            <person name="Hauser L."/>
            <person name="Kyrpides N."/>
            <person name="Mikhailova N."/>
            <person name="Ye Q."/>
            <person name="Zhou J."/>
            <person name="Richardson P."/>
            <person name="Fields M.W."/>
        </authorList>
    </citation>
    <scope>NUCLEOTIDE SEQUENCE [LARGE SCALE GENOMIC DNA]</scope>
    <source>
        <strain evidence="2">QYMF</strain>
    </source>
</reference>
<dbReference type="STRING" id="293826.Amet_4701"/>
<dbReference type="InterPro" id="IPR005501">
    <property type="entry name" value="LamB/YcsF/PxpA-like"/>
</dbReference>
<keyword evidence="2" id="KW-1185">Reference proteome</keyword>
<evidence type="ECO:0000313" key="1">
    <source>
        <dbReference type="EMBL" id="ABR50769.1"/>
    </source>
</evidence>